<comment type="subunit">
    <text evidence="5">Homotetramer composed of a dimer of dimers.</text>
</comment>
<dbReference type="SUPFAM" id="SSF53335">
    <property type="entry name" value="S-adenosyl-L-methionine-dependent methyltransferases"/>
    <property type="match status" value="1"/>
</dbReference>
<dbReference type="FunFam" id="3.40.50.150:FF:000019">
    <property type="entry name" value="tRNA (adenine(58)-N(1))-methyltransferase TrmI"/>
    <property type="match status" value="1"/>
</dbReference>
<dbReference type="STRING" id="208480.SAMN02910418_01541"/>
<dbReference type="InterPro" id="IPR049470">
    <property type="entry name" value="TRM61_C"/>
</dbReference>
<dbReference type="Gene3D" id="3.40.50.150">
    <property type="entry name" value="Vaccinia Virus protein VP39"/>
    <property type="match status" value="1"/>
</dbReference>
<sequence length="326" mass="36071">MAGRRGPIRAGERVQLTDYKGKVHTIVLHEDGHFHSHRGSFAHAEIIGCEDGSVITTSIGYDYLVLRPLLTDYVLGMPRGAAVIYPKDAALIIGQADIFPGATVVEAGVGSGALSMSLLRAIGEGGRLISVERRADFAEIARLNVDQWFGRRHPAWDVREGDLADVLFELEERSVDRIVLDMLAPWENIDAASHALIAGGLILAYVATTTQLSRFVEELRDTEGYTEPRAFETMLRTWHLEGLAVRPDHRMVGHTGFLVTARKLAPGTLTPRRHRRPAKGAYAGEGVWDPAELGEKPVAERKIRRVTRDLKARGEFLESLRRADET</sequence>
<feature type="binding site" evidence="6">
    <location>
        <position position="157"/>
    </location>
    <ligand>
        <name>S-adenosyl-L-methionine</name>
        <dbReference type="ChEBI" id="CHEBI:59789"/>
    </ligand>
</feature>
<evidence type="ECO:0000256" key="6">
    <source>
        <dbReference type="PIRSR" id="PIRSR017269-1"/>
    </source>
</evidence>
<name>A0A1Q5Q501_9ACTO</name>
<evidence type="ECO:0000256" key="4">
    <source>
        <dbReference type="ARBA" id="ARBA00022694"/>
    </source>
</evidence>
<comment type="similarity">
    <text evidence="5">Belongs to the class I-like SAM-binding methyltransferase superfamily. TRM61 family.</text>
</comment>
<dbReference type="Pfam" id="PF14801">
    <property type="entry name" value="TrmI-like_N"/>
    <property type="match status" value="1"/>
</dbReference>
<feature type="domain" description="tRNA (adenine(58)-N(1))-methyltransferase catalytic subunit TRM61 C-terminal" evidence="7">
    <location>
        <begin position="74"/>
        <end position="240"/>
    </location>
</feature>
<evidence type="ECO:0000256" key="2">
    <source>
        <dbReference type="ARBA" id="ARBA00022679"/>
    </source>
</evidence>
<evidence type="ECO:0000259" key="7">
    <source>
        <dbReference type="Pfam" id="PF08704"/>
    </source>
</evidence>
<dbReference type="Pfam" id="PF08704">
    <property type="entry name" value="GCD14"/>
    <property type="match status" value="1"/>
</dbReference>
<dbReference type="AlphaFoldDB" id="A0A1Q5Q501"/>
<dbReference type="EMBL" id="MQVR01000006">
    <property type="protein sequence ID" value="OKL54863.1"/>
    <property type="molecule type" value="Genomic_DNA"/>
</dbReference>
<feature type="binding site" evidence="6">
    <location>
        <begin position="111"/>
        <end position="114"/>
    </location>
    <ligand>
        <name>S-adenosyl-L-methionine</name>
        <dbReference type="ChEBI" id="CHEBI:59789"/>
    </ligand>
</feature>
<gene>
    <name evidence="8" type="ORF">BSZ39_01945</name>
</gene>
<reference evidence="9" key="1">
    <citation type="submission" date="2016-12" db="EMBL/GenBank/DDBJ databases">
        <authorList>
            <person name="Meng X."/>
        </authorList>
    </citation>
    <scope>NUCLEOTIDE SEQUENCE [LARGE SCALE GENOMIC DNA]</scope>
    <source>
        <strain evidence="9">DSM 19116</strain>
    </source>
</reference>
<dbReference type="PANTHER" id="PTHR12133">
    <property type="entry name" value="TRNA (ADENINE(58)-N(1))-METHYLTRANSFERASE"/>
    <property type="match status" value="1"/>
</dbReference>
<dbReference type="PIRSF" id="PIRSF017269">
    <property type="entry name" value="GCD14"/>
    <property type="match status" value="1"/>
</dbReference>
<dbReference type="Proteomes" id="UP000185628">
    <property type="component" value="Unassembled WGS sequence"/>
</dbReference>
<keyword evidence="4 5" id="KW-0819">tRNA processing</keyword>
<dbReference type="FunFam" id="3.10.330.20:FF:000003">
    <property type="entry name" value="tRNA (Adenine(58)-N(1))-methyltransferase, mitochondrial isoform X1"/>
    <property type="match status" value="1"/>
</dbReference>
<dbReference type="OrthoDB" id="9781391at2"/>
<dbReference type="PANTHER" id="PTHR12133:SF1">
    <property type="entry name" value="TRNA (ADENINE(58)-N(1))-METHYLTRANSFERASE, MITOCHONDRIAL"/>
    <property type="match status" value="1"/>
</dbReference>
<accession>A0A1Q5Q501</accession>
<dbReference type="PROSITE" id="PS51620">
    <property type="entry name" value="SAM_TRM61"/>
    <property type="match status" value="1"/>
</dbReference>
<dbReference type="EC" id="2.1.1.220" evidence="5"/>
<keyword evidence="3 5" id="KW-0949">S-adenosyl-L-methionine</keyword>
<keyword evidence="9" id="KW-1185">Reference proteome</keyword>
<evidence type="ECO:0000313" key="8">
    <source>
        <dbReference type="EMBL" id="OKL54863.1"/>
    </source>
</evidence>
<proteinExistence type="inferred from homology"/>
<feature type="binding site" evidence="6">
    <location>
        <position position="181"/>
    </location>
    <ligand>
        <name>S-adenosyl-L-methionine</name>
        <dbReference type="ChEBI" id="CHEBI:59789"/>
    </ligand>
</feature>
<dbReference type="Gene3D" id="3.10.330.20">
    <property type="match status" value="1"/>
</dbReference>
<evidence type="ECO:0000256" key="1">
    <source>
        <dbReference type="ARBA" id="ARBA00022603"/>
    </source>
</evidence>
<evidence type="ECO:0000256" key="3">
    <source>
        <dbReference type="ARBA" id="ARBA00022691"/>
    </source>
</evidence>
<feature type="binding site" evidence="6">
    <location>
        <position position="132"/>
    </location>
    <ligand>
        <name>S-adenosyl-L-methionine</name>
        <dbReference type="ChEBI" id="CHEBI:59789"/>
    </ligand>
</feature>
<keyword evidence="2 5" id="KW-0808">Transferase</keyword>
<organism evidence="8 9">
    <name type="scientific">Bowdeniella nasicola</name>
    <dbReference type="NCBI Taxonomy" id="208480"/>
    <lineage>
        <taxon>Bacteria</taxon>
        <taxon>Bacillati</taxon>
        <taxon>Actinomycetota</taxon>
        <taxon>Actinomycetes</taxon>
        <taxon>Actinomycetales</taxon>
        <taxon>Actinomycetaceae</taxon>
        <taxon>Bowdeniella</taxon>
    </lineage>
</organism>
<dbReference type="GO" id="GO:0160107">
    <property type="term" value="F:tRNA (adenine(58)-N1)-methyltransferase activity"/>
    <property type="evidence" value="ECO:0007669"/>
    <property type="project" value="UniProtKB-EC"/>
</dbReference>
<comment type="catalytic activity">
    <reaction evidence="5">
        <text>adenosine(58) in tRNA + S-adenosyl-L-methionine = N(1)-methyladenosine(58) in tRNA + S-adenosyl-L-homocysteine + H(+)</text>
        <dbReference type="Rhea" id="RHEA:43152"/>
        <dbReference type="Rhea" id="RHEA-COMP:10365"/>
        <dbReference type="Rhea" id="RHEA-COMP:10366"/>
        <dbReference type="ChEBI" id="CHEBI:15378"/>
        <dbReference type="ChEBI" id="CHEBI:57856"/>
        <dbReference type="ChEBI" id="CHEBI:59789"/>
        <dbReference type="ChEBI" id="CHEBI:74411"/>
        <dbReference type="ChEBI" id="CHEBI:74491"/>
        <dbReference type="EC" id="2.1.1.220"/>
    </reaction>
</comment>
<protein>
    <recommendedName>
        <fullName evidence="5">tRNA (adenine(58)-N(1))-methyltransferase TrmI</fullName>
        <ecNumber evidence="5">2.1.1.220</ecNumber>
    </recommendedName>
</protein>
<dbReference type="GO" id="GO:0031515">
    <property type="term" value="C:tRNA (m1A) methyltransferase complex"/>
    <property type="evidence" value="ECO:0007669"/>
    <property type="project" value="UniProtKB-UniRule"/>
</dbReference>
<dbReference type="InterPro" id="IPR014816">
    <property type="entry name" value="tRNA_MeTrfase_Gcd14"/>
</dbReference>
<dbReference type="CDD" id="cd02440">
    <property type="entry name" value="AdoMet_MTases"/>
    <property type="match status" value="1"/>
</dbReference>
<comment type="function">
    <text evidence="5">Catalyzes the S-adenosyl-L-methionine-dependent formation of N(1)-methyladenine at position 58 (m1A58) in tRNA.</text>
</comment>
<evidence type="ECO:0000313" key="9">
    <source>
        <dbReference type="Proteomes" id="UP000185628"/>
    </source>
</evidence>
<evidence type="ECO:0000256" key="5">
    <source>
        <dbReference type="PIRNR" id="PIRNR017269"/>
    </source>
</evidence>
<keyword evidence="1 5" id="KW-0489">Methyltransferase</keyword>
<dbReference type="InterPro" id="IPR029063">
    <property type="entry name" value="SAM-dependent_MTases_sf"/>
</dbReference>
<comment type="caution">
    <text evidence="8">The sequence shown here is derived from an EMBL/GenBank/DDBJ whole genome shotgun (WGS) entry which is preliminary data.</text>
</comment>
<dbReference type="GO" id="GO:0030488">
    <property type="term" value="P:tRNA methylation"/>
    <property type="evidence" value="ECO:0007669"/>
    <property type="project" value="InterPro"/>
</dbReference>